<dbReference type="Proteomes" id="UP000445696">
    <property type="component" value="Unassembled WGS sequence"/>
</dbReference>
<dbReference type="SUPFAM" id="SSF53850">
    <property type="entry name" value="Periplasmic binding protein-like II"/>
    <property type="match status" value="1"/>
</dbReference>
<organism evidence="2 3">
    <name type="scientific">Sneathiella chungangensis</name>
    <dbReference type="NCBI Taxonomy" id="1418234"/>
    <lineage>
        <taxon>Bacteria</taxon>
        <taxon>Pseudomonadati</taxon>
        <taxon>Pseudomonadota</taxon>
        <taxon>Alphaproteobacteria</taxon>
        <taxon>Sneathiellales</taxon>
        <taxon>Sneathiellaceae</taxon>
        <taxon>Sneathiella</taxon>
    </lineage>
</organism>
<protein>
    <submittedName>
        <fullName evidence="2">TAXI family TRAP transporter solute-binding subunit</fullName>
    </submittedName>
</protein>
<evidence type="ECO:0000313" key="2">
    <source>
        <dbReference type="EMBL" id="MZR21816.1"/>
    </source>
</evidence>
<dbReference type="PANTHER" id="PTHR42941">
    <property type="entry name" value="SLL1037 PROTEIN"/>
    <property type="match status" value="1"/>
</dbReference>
<proteinExistence type="predicted"/>
<feature type="chain" id="PRO_5032424575" evidence="1">
    <location>
        <begin position="25"/>
        <end position="330"/>
    </location>
</feature>
<dbReference type="AlphaFoldDB" id="A0A845MES4"/>
<dbReference type="PANTHER" id="PTHR42941:SF1">
    <property type="entry name" value="SLL1037 PROTEIN"/>
    <property type="match status" value="1"/>
</dbReference>
<evidence type="ECO:0000256" key="1">
    <source>
        <dbReference type="SAM" id="SignalP"/>
    </source>
</evidence>
<dbReference type="RefSeq" id="WP_161338252.1">
    <property type="nucleotide sequence ID" value="NZ_JBHSDG010000001.1"/>
</dbReference>
<name>A0A845MES4_9PROT</name>
<dbReference type="InterPro" id="IPR011852">
    <property type="entry name" value="TRAP_TAXI"/>
</dbReference>
<dbReference type="Gene3D" id="3.40.190.10">
    <property type="entry name" value="Periplasmic binding protein-like II"/>
    <property type="match status" value="2"/>
</dbReference>
<accession>A0A845MES4</accession>
<evidence type="ECO:0000313" key="3">
    <source>
        <dbReference type="Proteomes" id="UP000445696"/>
    </source>
</evidence>
<sequence length="330" mass="35193">MKIVRHMFVGATLLLTLAAPSAFADDHPINIPSGPFGTGSNTLSGAMEQISKKTDAKVQVVAAESPGLVFNLKQLKAEPGTKADTLTPYTFGLAYLAENGLKPFSEPTPAPKLLATYLLGSVWLATLDENIKEPKDLIGKRVGLGRPPQILWTIEPELIIKHGWGLDGQIDIEYLGTKQAAQALLDGTVDAAIIGGYADPINKTFSPSPQTLTVIGSGKSLYHIPWGEEAVAKTIAAGVGINEITIPKDAVAGVNADMAGFFDPIAWGAYPEMPDETAYEITKMIIDNVGKFKEYHALGKLMSRESLAYGVDPAKIHPGALRAYKEAGLK</sequence>
<feature type="signal peptide" evidence="1">
    <location>
        <begin position="1"/>
        <end position="24"/>
    </location>
</feature>
<reference evidence="2 3" key="1">
    <citation type="journal article" date="2014" name="Int. J. Syst. Evol. Microbiol.">
        <title>Sneathiella chungangensis sp. nov., isolated from a marine sand, and emended description of the genus Sneathiella.</title>
        <authorList>
            <person name="Siamphan C."/>
            <person name="Kim H."/>
            <person name="Lee J.S."/>
            <person name="Kim W."/>
        </authorList>
    </citation>
    <scope>NUCLEOTIDE SEQUENCE [LARGE SCALE GENOMIC DNA]</scope>
    <source>
        <strain evidence="2 3">KCTC 32476</strain>
    </source>
</reference>
<dbReference type="EMBL" id="WTVA01000002">
    <property type="protein sequence ID" value="MZR21816.1"/>
    <property type="molecule type" value="Genomic_DNA"/>
</dbReference>
<keyword evidence="1" id="KW-0732">Signal</keyword>
<gene>
    <name evidence="2" type="ORF">GQF03_05685</name>
</gene>
<keyword evidence="3" id="KW-1185">Reference proteome</keyword>
<comment type="caution">
    <text evidence="2">The sequence shown here is derived from an EMBL/GenBank/DDBJ whole genome shotgun (WGS) entry which is preliminary data.</text>
</comment>
<dbReference type="NCBIfam" id="TIGR02122">
    <property type="entry name" value="TRAP_TAXI"/>
    <property type="match status" value="1"/>
</dbReference>
<dbReference type="OrthoDB" id="9776669at2"/>
<dbReference type="Pfam" id="PF16868">
    <property type="entry name" value="NMT1_3"/>
    <property type="match status" value="1"/>
</dbReference>